<name>A0A1T5C5Y4_9SPHI</name>
<reference evidence="12 13" key="1">
    <citation type="submission" date="2017-02" db="EMBL/GenBank/DDBJ databases">
        <authorList>
            <person name="Peterson S.W."/>
        </authorList>
    </citation>
    <scope>NUCLEOTIDE SEQUENCE [LARGE SCALE GENOMIC DNA]</scope>
    <source>
        <strain evidence="12 13">DSM 22899</strain>
    </source>
</reference>
<evidence type="ECO:0000256" key="2">
    <source>
        <dbReference type="ARBA" id="ARBA00022676"/>
    </source>
</evidence>
<dbReference type="InterPro" id="IPR022790">
    <property type="entry name" value="GH26_dom"/>
</dbReference>
<dbReference type="RefSeq" id="WP_079716593.1">
    <property type="nucleotide sequence ID" value="NZ_FUYS01000004.1"/>
</dbReference>
<dbReference type="Pfam" id="PF02156">
    <property type="entry name" value="Glyco_hydro_26"/>
    <property type="match status" value="1"/>
</dbReference>
<dbReference type="CDD" id="cd06421">
    <property type="entry name" value="CESA_CelA_like"/>
    <property type="match status" value="1"/>
</dbReference>
<dbReference type="OrthoDB" id="9802773at2"/>
<dbReference type="InterPro" id="IPR017853">
    <property type="entry name" value="GH"/>
</dbReference>
<evidence type="ECO:0000256" key="10">
    <source>
        <dbReference type="SAM" id="Phobius"/>
    </source>
</evidence>
<proteinExistence type="inferred from homology"/>
<evidence type="ECO:0000256" key="9">
    <source>
        <dbReference type="PROSITE-ProRule" id="PRU01100"/>
    </source>
</evidence>
<evidence type="ECO:0000256" key="8">
    <source>
        <dbReference type="ARBA" id="ARBA00023295"/>
    </source>
</evidence>
<evidence type="ECO:0000256" key="5">
    <source>
        <dbReference type="ARBA" id="ARBA00022801"/>
    </source>
</evidence>
<organism evidence="12 13">
    <name type="scientific">Parapedobacter luteus</name>
    <dbReference type="NCBI Taxonomy" id="623280"/>
    <lineage>
        <taxon>Bacteria</taxon>
        <taxon>Pseudomonadati</taxon>
        <taxon>Bacteroidota</taxon>
        <taxon>Sphingobacteriia</taxon>
        <taxon>Sphingobacteriales</taxon>
        <taxon>Sphingobacteriaceae</taxon>
        <taxon>Parapedobacter</taxon>
    </lineage>
</organism>
<dbReference type="STRING" id="623280.SAMN05660226_01878"/>
<dbReference type="PROSITE" id="PS51764">
    <property type="entry name" value="GH26"/>
    <property type="match status" value="1"/>
</dbReference>
<keyword evidence="2" id="KW-0328">Glycosyltransferase</keyword>
<sequence>MKRTKPVIKPSKRERYTLRLMVAIGALCMVLFLKEILGTNAEYPALYWMLIATFVFACLKIVHEWIHYVCIAVPDIPKHERPFTVDIFTTFCAGEPYEMIRETLMAIQAIKYPHQTFLCDEADDPYLKNLCKELGVFHITRTVKIDAKAGNINNALKYSSAELCVILDPDHVPFPDFLDPIVSHFNDPNVGFVQIVQAYKNQDQGLIAKGAAQQTYQFYGPIMMSMNTYGTVLAIGANCTFRRAALDSIGGHAAGLAEDMHTAMQLHAKGWKSVYVPAVVARGLVPSTLSAYYSQQLKWARGVFELFVTSYPRLFGKFTWQQKLHYGAIPIYYLSGVFILINFLIPVISLLLNTSPINFDLFNFVTIGFPLFMSILLIRLFVQKWVMEEEERGVHIVGGLLMIGTWWIFLTGLIYTLLRKKVPYIPTPKDDSEDSNWRLNIPNLLVIAVSLAAVAYGLSNDWNPYNFIMAGFAAINCLILSFSIVASQQYRFRRFKERNWLLRPLMAVIAEFKKSFWKFRRHVYRGVRSTALMLTALIGCYILYHINTQPEKEGYSAGEQYSSATLVPGVFFPQQSNGLTVVRRVKELAQQSNISFGVVSCYVPWGDEPQCDLPVHLLDSIYELGSIPMITWEPRQSLFDQLKGKSDNDKEQRVFAAILKGDYDDYLARFSGQVKSVNRPIFIRFAHEADNPQYPWSAVGQNTAEEFKAAWRYIHRYFNRSGAYNAIWVWNPWKPEAVTSYFPGRRYVDWIGVTNLNYGSRNNDGKWYSMKELYMPFHEQPIFQSGIPVMLAEMGSLPAEGQQTYWFQTAFKDIKERFPEIGAVVFFNANIDYNTPDPESDVFLDWTIEDFGSLGKALNNTRRQTQWLTNRPINETLARPADTTVRRSGGVSFHHIKGVNYTKGQNWSTNGHALRKKEIAADFSKMKEMGFNTVKHFGPTFYDLNILHVARQKGLDVSYGFWLPSNADFISNRAELDSYAARILKTVAALKDNEAIIMWNIGNSPLRRMYANHYKPDLYYHNEAYVLWLQKLVAKIKSMDPNRPVSVDIEVDSKLSEHMGWLHHYIPDIDCFGLAVGDGAAMGSGLENLESPHFYSRINASDYLAIPELRSGFFIANWQDEQTPGFVSFDGLLDGSGNSKFEMHRLANRWDGAELPRELPELKILLPATTISKNKSVTYRVLLRDGKDWRLLKDNDGLMPEWKLIKTNHYGEPLETKTLGKGVDITFRVPGNPANFRIALAVSGDNHVKMISSKLHTPLNTLHWPEEALASFRLDNDVDETY</sequence>
<dbReference type="Pfam" id="PF02836">
    <property type="entry name" value="Glyco_hydro_2_C"/>
    <property type="match status" value="1"/>
</dbReference>
<keyword evidence="8 9" id="KW-0326">Glycosidase</keyword>
<accession>A0A1T5C5Y4</accession>
<keyword evidence="5 9" id="KW-0378">Hydrolase</keyword>
<feature type="active site" description="Proton donor" evidence="9">
    <location>
        <position position="688"/>
    </location>
</feature>
<dbReference type="Pfam" id="PF13632">
    <property type="entry name" value="Glyco_trans_2_3"/>
    <property type="match status" value="1"/>
</dbReference>
<feature type="transmembrane region" description="Helical" evidence="10">
    <location>
        <begin position="361"/>
        <end position="382"/>
    </location>
</feature>
<evidence type="ECO:0000256" key="7">
    <source>
        <dbReference type="ARBA" id="ARBA00023136"/>
    </source>
</evidence>
<dbReference type="InterPro" id="IPR006103">
    <property type="entry name" value="Glyco_hydro_2_cat"/>
</dbReference>
<dbReference type="Gene3D" id="3.20.20.80">
    <property type="entry name" value="Glycosidases"/>
    <property type="match status" value="2"/>
</dbReference>
<keyword evidence="6 10" id="KW-1133">Transmembrane helix</keyword>
<evidence type="ECO:0000256" key="4">
    <source>
        <dbReference type="ARBA" id="ARBA00022692"/>
    </source>
</evidence>
<protein>
    <submittedName>
        <fullName evidence="12">Glycosyltransferase, catalytic subunit of cellulose synthase and poly-beta-1,6-N-acetylglucosamine synthase</fullName>
    </submittedName>
</protein>
<gene>
    <name evidence="12" type="ORF">SAMN05660226_01878</name>
</gene>
<dbReference type="InterPro" id="IPR001173">
    <property type="entry name" value="Glyco_trans_2-like"/>
</dbReference>
<dbReference type="PANTHER" id="PTHR43867">
    <property type="entry name" value="CELLULOSE SYNTHASE CATALYTIC SUBUNIT A [UDP-FORMING]"/>
    <property type="match status" value="1"/>
</dbReference>
<keyword evidence="13" id="KW-1185">Reference proteome</keyword>
<dbReference type="SUPFAM" id="SSF51445">
    <property type="entry name" value="(Trans)glycosidases"/>
    <property type="match status" value="2"/>
</dbReference>
<feature type="transmembrane region" description="Helical" evidence="10">
    <location>
        <begin position="394"/>
        <end position="418"/>
    </location>
</feature>
<dbReference type="InterPro" id="IPR050321">
    <property type="entry name" value="Glycosyltr_2/OpgH_subfam"/>
</dbReference>
<feature type="transmembrane region" description="Helical" evidence="10">
    <location>
        <begin position="439"/>
        <end position="459"/>
    </location>
</feature>
<dbReference type="InterPro" id="IPR029044">
    <property type="entry name" value="Nucleotide-diphossugar_trans"/>
</dbReference>
<feature type="transmembrane region" description="Helical" evidence="10">
    <location>
        <begin position="45"/>
        <end position="62"/>
    </location>
</feature>
<dbReference type="SUPFAM" id="SSF53448">
    <property type="entry name" value="Nucleotide-diphospho-sugar transferases"/>
    <property type="match status" value="1"/>
</dbReference>
<comment type="similarity">
    <text evidence="9">Belongs to the glycosyl hydrolase 26 family.</text>
</comment>
<comment type="subcellular location">
    <subcellularLocation>
        <location evidence="1">Membrane</location>
        <topology evidence="1">Multi-pass membrane protein</topology>
    </subcellularLocation>
</comment>
<evidence type="ECO:0000313" key="12">
    <source>
        <dbReference type="EMBL" id="SKB54786.1"/>
    </source>
</evidence>
<dbReference type="Proteomes" id="UP000190541">
    <property type="component" value="Unassembled WGS sequence"/>
</dbReference>
<feature type="transmembrane region" description="Helical" evidence="10">
    <location>
        <begin position="16"/>
        <end position="33"/>
    </location>
</feature>
<evidence type="ECO:0000259" key="11">
    <source>
        <dbReference type="PROSITE" id="PS51764"/>
    </source>
</evidence>
<feature type="transmembrane region" description="Helical" evidence="10">
    <location>
        <begin position="465"/>
        <end position="486"/>
    </location>
</feature>
<feature type="active site" description="Nucleophile" evidence="9">
    <location>
        <position position="793"/>
    </location>
</feature>
<dbReference type="GO" id="GO:0004553">
    <property type="term" value="F:hydrolase activity, hydrolyzing O-glycosyl compounds"/>
    <property type="evidence" value="ECO:0007669"/>
    <property type="project" value="InterPro"/>
</dbReference>
<dbReference type="EMBL" id="FUYS01000004">
    <property type="protein sequence ID" value="SKB54786.1"/>
    <property type="molecule type" value="Genomic_DNA"/>
</dbReference>
<dbReference type="Gene3D" id="3.90.550.10">
    <property type="entry name" value="Spore Coat Polysaccharide Biosynthesis Protein SpsA, Chain A"/>
    <property type="match status" value="1"/>
</dbReference>
<keyword evidence="4 10" id="KW-0812">Transmembrane</keyword>
<keyword evidence="7 10" id="KW-0472">Membrane</keyword>
<dbReference type="GO" id="GO:0005975">
    <property type="term" value="P:carbohydrate metabolic process"/>
    <property type="evidence" value="ECO:0007669"/>
    <property type="project" value="InterPro"/>
</dbReference>
<feature type="domain" description="GH26" evidence="11">
    <location>
        <begin position="549"/>
        <end position="845"/>
    </location>
</feature>
<keyword evidence="3 12" id="KW-0808">Transferase</keyword>
<evidence type="ECO:0000256" key="3">
    <source>
        <dbReference type="ARBA" id="ARBA00022679"/>
    </source>
</evidence>
<evidence type="ECO:0000256" key="6">
    <source>
        <dbReference type="ARBA" id="ARBA00022989"/>
    </source>
</evidence>
<evidence type="ECO:0000256" key="1">
    <source>
        <dbReference type="ARBA" id="ARBA00004141"/>
    </source>
</evidence>
<dbReference type="GO" id="GO:0005886">
    <property type="term" value="C:plasma membrane"/>
    <property type="evidence" value="ECO:0007669"/>
    <property type="project" value="TreeGrafter"/>
</dbReference>
<evidence type="ECO:0000313" key="13">
    <source>
        <dbReference type="Proteomes" id="UP000190541"/>
    </source>
</evidence>
<dbReference type="PANTHER" id="PTHR43867:SF2">
    <property type="entry name" value="CELLULOSE SYNTHASE CATALYTIC SUBUNIT A [UDP-FORMING]"/>
    <property type="match status" value="1"/>
</dbReference>
<feature type="transmembrane region" description="Helical" evidence="10">
    <location>
        <begin position="523"/>
        <end position="544"/>
    </location>
</feature>
<feature type="transmembrane region" description="Helical" evidence="10">
    <location>
        <begin position="331"/>
        <end position="352"/>
    </location>
</feature>
<dbReference type="GO" id="GO:0016758">
    <property type="term" value="F:hexosyltransferase activity"/>
    <property type="evidence" value="ECO:0007669"/>
    <property type="project" value="TreeGrafter"/>
</dbReference>